<dbReference type="Gene3D" id="1.10.400.10">
    <property type="entry name" value="GI Alpha 1, domain 2-like"/>
    <property type="match status" value="1"/>
</dbReference>
<dbReference type="PANTHER" id="PTHR10218">
    <property type="entry name" value="GTP-BINDING PROTEIN ALPHA SUBUNIT"/>
    <property type="match status" value="1"/>
</dbReference>
<proteinExistence type="predicted"/>
<sequence length="330" mass="38447">MGVSPSSQRFPILLPFFNDEDEPPRILVLGCLGSGKTTLCRQLNRQTRSQSPIVEYYSHNLQHHVLTVWRALKIVCDELQVDYNNWENDFSVLYEFKHREKLSDKVIASLLSISRSHLMETCQRKKRVLLQMPYNYKYFVHHTNRMIADGYVPTEIDIMYSYTPTIGLDGHSIRLGKNKYDVLELPGHRIFRRRWSDYFRNTSVVVFLIDLCELCDSNFYTGYLKNKTISIFEQLVQNELLNHAGFILLFNKKDLFDDMSRGFDFKQLSSNIRSPQDALSYYRTSFSTASPPKRSFHHVVSLLNSANLGDLLVDSLQRIFKFNAQSTTPS</sequence>
<organism evidence="4 5">
    <name type="scientific">Necator americanus</name>
    <name type="common">Human hookworm</name>
    <dbReference type="NCBI Taxonomy" id="51031"/>
    <lineage>
        <taxon>Eukaryota</taxon>
        <taxon>Metazoa</taxon>
        <taxon>Ecdysozoa</taxon>
        <taxon>Nematoda</taxon>
        <taxon>Chromadorea</taxon>
        <taxon>Rhabditida</taxon>
        <taxon>Rhabditina</taxon>
        <taxon>Rhabditomorpha</taxon>
        <taxon>Strongyloidea</taxon>
        <taxon>Ancylostomatidae</taxon>
        <taxon>Bunostominae</taxon>
        <taxon>Necator</taxon>
    </lineage>
</organism>
<accession>A0ABR1DAC1</accession>
<keyword evidence="5" id="KW-1185">Reference proteome</keyword>
<keyword evidence="1" id="KW-0547">Nucleotide-binding</keyword>
<keyword evidence="3" id="KW-0807">Transducer</keyword>
<evidence type="ECO:0000256" key="1">
    <source>
        <dbReference type="ARBA" id="ARBA00022741"/>
    </source>
</evidence>
<dbReference type="InterPro" id="IPR027417">
    <property type="entry name" value="P-loop_NTPase"/>
</dbReference>
<evidence type="ECO:0000313" key="5">
    <source>
        <dbReference type="Proteomes" id="UP001303046"/>
    </source>
</evidence>
<dbReference type="PRINTS" id="PR00318">
    <property type="entry name" value="GPROTEINA"/>
</dbReference>
<evidence type="ECO:0000256" key="3">
    <source>
        <dbReference type="ARBA" id="ARBA00023224"/>
    </source>
</evidence>
<dbReference type="InterPro" id="IPR001019">
    <property type="entry name" value="Gprotein_alpha_su"/>
</dbReference>
<name>A0ABR1DAC1_NECAM</name>
<dbReference type="SUPFAM" id="SSF52540">
    <property type="entry name" value="P-loop containing nucleoside triphosphate hydrolases"/>
    <property type="match status" value="1"/>
</dbReference>
<dbReference type="Gene3D" id="3.40.50.300">
    <property type="entry name" value="P-loop containing nucleotide triphosphate hydrolases"/>
    <property type="match status" value="1"/>
</dbReference>
<gene>
    <name evidence="4" type="primary">Necator_chrIV.g13856</name>
    <name evidence="4" type="ORF">RB195_000564</name>
</gene>
<evidence type="ECO:0008006" key="6">
    <source>
        <dbReference type="Google" id="ProtNLM"/>
    </source>
</evidence>
<keyword evidence="2" id="KW-0342">GTP-binding</keyword>
<dbReference type="InterPro" id="IPR011025">
    <property type="entry name" value="GproteinA_insert"/>
</dbReference>
<dbReference type="PANTHER" id="PTHR10218:SF116">
    <property type="entry name" value="G PROTEIN, ALPHA SUBUNIT"/>
    <property type="match status" value="1"/>
</dbReference>
<comment type="caution">
    <text evidence="4">The sequence shown here is derived from an EMBL/GenBank/DDBJ whole genome shotgun (WGS) entry which is preliminary data.</text>
</comment>
<evidence type="ECO:0000313" key="4">
    <source>
        <dbReference type="EMBL" id="KAK6747439.1"/>
    </source>
</evidence>
<evidence type="ECO:0000256" key="2">
    <source>
        <dbReference type="ARBA" id="ARBA00023134"/>
    </source>
</evidence>
<dbReference type="Pfam" id="PF00503">
    <property type="entry name" value="G-alpha"/>
    <property type="match status" value="1"/>
</dbReference>
<dbReference type="EMBL" id="JAVFWL010000004">
    <property type="protein sequence ID" value="KAK6747439.1"/>
    <property type="molecule type" value="Genomic_DNA"/>
</dbReference>
<dbReference type="SMART" id="SM00275">
    <property type="entry name" value="G_alpha"/>
    <property type="match status" value="1"/>
</dbReference>
<protein>
    <recommendedName>
        <fullName evidence="6">G-protein alpha subunit</fullName>
    </recommendedName>
</protein>
<dbReference type="PROSITE" id="PS51882">
    <property type="entry name" value="G_ALPHA"/>
    <property type="match status" value="1"/>
</dbReference>
<reference evidence="4 5" key="1">
    <citation type="submission" date="2023-08" db="EMBL/GenBank/DDBJ databases">
        <title>A Necator americanus chromosomal reference genome.</title>
        <authorList>
            <person name="Ilik V."/>
            <person name="Petrzelkova K.J."/>
            <person name="Pardy F."/>
            <person name="Fuh T."/>
            <person name="Niatou-Singa F.S."/>
            <person name="Gouil Q."/>
            <person name="Baker L."/>
            <person name="Ritchie M.E."/>
            <person name="Jex A.R."/>
            <person name="Gazzola D."/>
            <person name="Li H."/>
            <person name="Toshio Fujiwara R."/>
            <person name="Zhan B."/>
            <person name="Aroian R.V."/>
            <person name="Pafco B."/>
            <person name="Schwarz E.M."/>
        </authorList>
    </citation>
    <scope>NUCLEOTIDE SEQUENCE [LARGE SCALE GENOMIC DNA]</scope>
    <source>
        <strain evidence="4 5">Aroian</strain>
        <tissue evidence="4">Whole animal</tissue>
    </source>
</reference>
<dbReference type="SUPFAM" id="SSF47895">
    <property type="entry name" value="Transducin (alpha subunit), insertion domain"/>
    <property type="match status" value="1"/>
</dbReference>
<dbReference type="Proteomes" id="UP001303046">
    <property type="component" value="Unassembled WGS sequence"/>
</dbReference>